<feature type="compositionally biased region" description="Polar residues" evidence="1">
    <location>
        <begin position="222"/>
        <end position="234"/>
    </location>
</feature>
<gene>
    <name evidence="2" type="ORF">LVIROSA_LOCUS26218</name>
</gene>
<dbReference type="EMBL" id="CAKMRJ010005412">
    <property type="protein sequence ID" value="CAH1440061.1"/>
    <property type="molecule type" value="Genomic_DNA"/>
</dbReference>
<comment type="caution">
    <text evidence="2">The sequence shown here is derived from an EMBL/GenBank/DDBJ whole genome shotgun (WGS) entry which is preliminary data.</text>
</comment>
<organism evidence="2 3">
    <name type="scientific">Lactuca virosa</name>
    <dbReference type="NCBI Taxonomy" id="75947"/>
    <lineage>
        <taxon>Eukaryota</taxon>
        <taxon>Viridiplantae</taxon>
        <taxon>Streptophyta</taxon>
        <taxon>Embryophyta</taxon>
        <taxon>Tracheophyta</taxon>
        <taxon>Spermatophyta</taxon>
        <taxon>Magnoliopsida</taxon>
        <taxon>eudicotyledons</taxon>
        <taxon>Gunneridae</taxon>
        <taxon>Pentapetalae</taxon>
        <taxon>asterids</taxon>
        <taxon>campanulids</taxon>
        <taxon>Asterales</taxon>
        <taxon>Asteraceae</taxon>
        <taxon>Cichorioideae</taxon>
        <taxon>Cichorieae</taxon>
        <taxon>Lactucinae</taxon>
        <taxon>Lactuca</taxon>
    </lineage>
</organism>
<dbReference type="SUPFAM" id="SSF50630">
    <property type="entry name" value="Acid proteases"/>
    <property type="match status" value="1"/>
</dbReference>
<dbReference type="InterPro" id="IPR043502">
    <property type="entry name" value="DNA/RNA_pol_sf"/>
</dbReference>
<dbReference type="Pfam" id="PF08284">
    <property type="entry name" value="RVP_2"/>
    <property type="match status" value="1"/>
</dbReference>
<protein>
    <recommendedName>
        <fullName evidence="4">CCHC-type domain-containing protein</fullName>
    </recommendedName>
</protein>
<evidence type="ECO:0008006" key="4">
    <source>
        <dbReference type="Google" id="ProtNLM"/>
    </source>
</evidence>
<feature type="compositionally biased region" description="Basic residues" evidence="1">
    <location>
        <begin position="241"/>
        <end position="251"/>
    </location>
</feature>
<keyword evidence="3" id="KW-1185">Reference proteome</keyword>
<evidence type="ECO:0000313" key="2">
    <source>
        <dbReference type="EMBL" id="CAH1440061.1"/>
    </source>
</evidence>
<dbReference type="CDD" id="cd00303">
    <property type="entry name" value="retropepsin_like"/>
    <property type="match status" value="1"/>
</dbReference>
<dbReference type="Gene3D" id="3.10.10.10">
    <property type="entry name" value="HIV Type 1 Reverse Transcriptase, subunit A, domain 1"/>
    <property type="match status" value="1"/>
</dbReference>
<feature type="region of interest" description="Disordered" evidence="1">
    <location>
        <begin position="221"/>
        <end position="263"/>
    </location>
</feature>
<dbReference type="InterPro" id="IPR021109">
    <property type="entry name" value="Peptidase_aspartic_dom_sf"/>
</dbReference>
<reference evidence="2 3" key="1">
    <citation type="submission" date="2022-01" db="EMBL/GenBank/DDBJ databases">
        <authorList>
            <person name="Xiong W."/>
            <person name="Schranz E."/>
        </authorList>
    </citation>
    <scope>NUCLEOTIDE SEQUENCE [LARGE SCALE GENOMIC DNA]</scope>
</reference>
<proteinExistence type="predicted"/>
<dbReference type="InterPro" id="IPR032567">
    <property type="entry name" value="RTL1-rel"/>
</dbReference>
<evidence type="ECO:0000256" key="1">
    <source>
        <dbReference type="SAM" id="MobiDB-lite"/>
    </source>
</evidence>
<dbReference type="SUPFAM" id="SSF56672">
    <property type="entry name" value="DNA/RNA polymerases"/>
    <property type="match status" value="1"/>
</dbReference>
<dbReference type="Gene3D" id="2.40.70.10">
    <property type="entry name" value="Acid Proteases"/>
    <property type="match status" value="1"/>
</dbReference>
<name>A0AAU9NQC2_9ASTR</name>
<dbReference type="PANTHER" id="PTHR15503:SF45">
    <property type="entry name" value="RNA-DIRECTED DNA POLYMERASE HOMOLOG"/>
    <property type="match status" value="1"/>
</dbReference>
<dbReference type="PANTHER" id="PTHR15503">
    <property type="entry name" value="LDOC1 RELATED"/>
    <property type="match status" value="1"/>
</dbReference>
<accession>A0AAU9NQC2</accession>
<dbReference type="Gene3D" id="4.10.60.10">
    <property type="entry name" value="Zinc finger, CCHC-type"/>
    <property type="match status" value="1"/>
</dbReference>
<feature type="compositionally biased region" description="Pro residues" evidence="1">
    <location>
        <begin position="16"/>
        <end position="26"/>
    </location>
</feature>
<dbReference type="Proteomes" id="UP001157418">
    <property type="component" value="Unassembled WGS sequence"/>
</dbReference>
<feature type="region of interest" description="Disordered" evidence="1">
    <location>
        <begin position="1"/>
        <end position="27"/>
    </location>
</feature>
<dbReference type="AlphaFoldDB" id="A0AAU9NQC2"/>
<evidence type="ECO:0000313" key="3">
    <source>
        <dbReference type="Proteomes" id="UP001157418"/>
    </source>
</evidence>
<sequence length="565" mass="62672">MPPRRNPRRNNNNETPIPPPPPPPPQFDVAMFQAAVTAAVAAPMSYINTPVPSGSGTGAPLSNHGESHGHPRECTYKDFTNAKPRNFNGTGGVMILRQWIEKTEAVFEICGCPENNKVKFATCTFSERALTWWNGHVKSLTLIVANSISWENLKAMLMREYCPRGLCDMAILCPDMVALESKKIERYIWGLSPQIQSSVLASRPVTFDSAKELAQSIIDHGNYQNPTITTPEQQKGNNNNNKKKGWNKRKSGTSQESSKRQHLLQSMLPRRGHTARFCKTPARPIAQVPNAGVGQACYGCGEVGHYKRNFPKAGIAGGVGRVLAIGHEEAVADPTVAAGTFLLDNSYACILFDSGAEKSFVNQKFTHLLRQKPCALDEPFTIEMANGKTESTNCIYVGCTLTLDDHTFKIDLMPVPIKSFDVIIGMNWLSHRRVDIMCFEKAVRLNLPNSETLVIYGDKPSTNLHIISCIQAQKCLRKENHAFLAHIVDTSQEVKDIQNIPEVRDFPDIFPEELPGLPPQRQVEFRIDLVPRATPVAKSPYRLAPTETQELSSQLNELLKKGSCC</sequence>